<evidence type="ECO:0000256" key="1">
    <source>
        <dbReference type="ARBA" id="ARBA00004604"/>
    </source>
</evidence>
<dbReference type="Gene3D" id="3.40.50.300">
    <property type="entry name" value="P-loop containing nucleotide triphosphate hydrolases"/>
    <property type="match status" value="1"/>
</dbReference>
<dbReference type="KEGG" id="ccat:101462567"/>
<dbReference type="CDD" id="cd01882">
    <property type="entry name" value="BMS1"/>
    <property type="match status" value="1"/>
</dbReference>
<feature type="compositionally biased region" description="Basic residues" evidence="11">
    <location>
        <begin position="1147"/>
        <end position="1171"/>
    </location>
</feature>
<dbReference type="GO" id="GO:0034511">
    <property type="term" value="F:U3 snoRNA binding"/>
    <property type="evidence" value="ECO:0007669"/>
    <property type="project" value="TreeGrafter"/>
</dbReference>
<feature type="domain" description="Bms1-type G" evidence="12">
    <location>
        <begin position="86"/>
        <end position="250"/>
    </location>
</feature>
<dbReference type="GO" id="GO:0005525">
    <property type="term" value="F:GTP binding"/>
    <property type="evidence" value="ECO:0007669"/>
    <property type="project" value="UniProtKB-KW"/>
</dbReference>
<proteinExistence type="evidence at transcript level"/>
<feature type="compositionally biased region" description="Basic and acidic residues" evidence="11">
    <location>
        <begin position="57"/>
        <end position="70"/>
    </location>
</feature>
<evidence type="ECO:0000256" key="9">
    <source>
        <dbReference type="ARBA" id="ARBA00049117"/>
    </source>
</evidence>
<dbReference type="Pfam" id="PF01926">
    <property type="entry name" value="MMR_HSR1"/>
    <property type="match status" value="1"/>
</dbReference>
<keyword evidence="6" id="KW-0067">ATP-binding</keyword>
<protein>
    <submittedName>
        <fullName evidence="13">(Mediterranean fruit fly) hypothetical protein</fullName>
    </submittedName>
    <submittedName>
        <fullName evidence="14">Ribosome biogenesis protein bms1</fullName>
    </submittedName>
</protein>
<keyword evidence="4" id="KW-0547">Nucleotide-binding</keyword>
<dbReference type="Pfam" id="PF04950">
    <property type="entry name" value="RIBIOP_C"/>
    <property type="match status" value="1"/>
</dbReference>
<keyword evidence="8" id="KW-0539">Nucleus</keyword>
<reference evidence="13" key="3">
    <citation type="submission" date="2020-11" db="EMBL/GenBank/DDBJ databases">
        <authorList>
            <person name="Whitehead M."/>
        </authorList>
    </citation>
    <scope>NUCLEOTIDE SEQUENCE</scope>
    <source>
        <strain evidence="13">EGII</strain>
    </source>
</reference>
<feature type="compositionally biased region" description="Acidic residues" evidence="11">
    <location>
        <begin position="416"/>
        <end position="450"/>
    </location>
</feature>
<reference evidence="14" key="2">
    <citation type="journal article" date="2014" name="BMC Genomics">
        <title>A genomic perspective to assessing quality of mass-reared SIT flies used in Mediterranean fruit fly (Ceratitis capitata) eradication in California.</title>
        <authorList>
            <person name="Calla B."/>
            <person name="Hall B."/>
            <person name="Hou S."/>
            <person name="Geib S.M."/>
        </authorList>
    </citation>
    <scope>NUCLEOTIDE SEQUENCE</scope>
</reference>
<dbReference type="GO" id="GO:0000462">
    <property type="term" value="P:maturation of SSU-rRNA from tricistronic rRNA transcript (SSU-rRNA, 5.8S rRNA, LSU-rRNA)"/>
    <property type="evidence" value="ECO:0007669"/>
    <property type="project" value="TreeGrafter"/>
</dbReference>
<dbReference type="GO" id="GO:0030686">
    <property type="term" value="C:90S preribosome"/>
    <property type="evidence" value="ECO:0007669"/>
    <property type="project" value="TreeGrafter"/>
</dbReference>
<sequence length="1171" mass="134617">MPEDDGMDKKKSHRARQAGVKAEKKKLKTKKEAGGKDPTLSARQRNPKAFAINSAQRAERNFRRKEDLTAKKQHIPVVDQTPDEPPPVLIAVVGPPKVGKTTLINNLIKNFTRTNVTDIKGPITIVTSKKRRITLLECNNDINSMIDVAKCADLVLLLCDASYGFEMEIFEFLNICQVHGMPKIMGVLTHLDMIKNPKQLRKRKKELKHRFWTEVYDGAKLFYLSGLLHGEYLRNEVKNLGRFISVMKFRPLSWRGAHSYLLVDRVEDVTNTDTIRRNPKCDREIVLYGYVRGVPMKQEHSVHIAGLGDARIEELSAIPDPCPLPGTEKKRSLLEKERLLYAPMSGVGGIVYDKDAVYIELQGSHSHKEKTAEAAEQEQLVEKLIDKKQTVDVQIEEQEFKLFSDGAAIKSKDYKEDSDEDDDEDDIEEDDSGVDDENEASDNSGDEFADDDWRGENSEEEQEDSDNNSSEDEEYQNVDELKSRGDDSDNDDVDKLEQDSDSEEEEAKILANSMSWKENLAQKARDSFLQRHSEAKNVMRLVYGCYTQSESKNNKYAEEDKKDSDSEEELGGLFKVAAKKQTDIQKDKDIRDKMEQCFFEDFSRTTRNWLDEENKSLLKNCFVTGKWKASEDAETLLRLDDLSDAESEVYGDFEDLETGEKHSGNDNAQGADGTETAMENGDGSKQDENTRKRRMTRVEEENLTKAELMAKKLKLKAKFDAEYDNKDGSKEDEGRIKGDHEYYESLKADAQKQSELNKSEFANLDPELRLQIEGYRPGLYVRLGFRAIPAEFIENFDANYPVLVGGLNMTEENIGYVNCKVKKHRWYKKILKTGDPLIISLGWRRFQTVPIYAKIEDNFRHRYLKYTPNHVTCSMTFWGPITPQNTGFLALQTVRHDLDEMKRLGFRIAATGSVSELDKSAQIMKKLKLVGQPFKIYKKSAFIKGMFTTTLEVAKFEGAKIKTVSGIRGQIKKAHHDPDGSFRATFEDKILLSDIVFCRTWFRVEVPRFYAPVSSLLLPADQKSQWQGMKTLGQLKRERNIRNEAQPDSQYTNIKREPKIFKPLKIPKALQRALPYKDKPKLRALADKKKEELERIAVIRSPHEQKVAKMMKMIATNFKEKRNRDKIETKLRLKQFRAEKRVEEARKMKRQKEVRKKVSRAISKMRKNQEP</sequence>
<evidence type="ECO:0000313" key="13">
    <source>
        <dbReference type="EMBL" id="CAD7002696.1"/>
    </source>
</evidence>
<evidence type="ECO:0000256" key="4">
    <source>
        <dbReference type="ARBA" id="ARBA00022741"/>
    </source>
</evidence>
<keyword evidence="2" id="KW-0690">Ribosome biogenesis</keyword>
<dbReference type="AlphaFoldDB" id="W8C9N1"/>
<evidence type="ECO:0000256" key="7">
    <source>
        <dbReference type="ARBA" id="ARBA00023134"/>
    </source>
</evidence>
<feature type="region of interest" description="Disordered" evidence="11">
    <location>
        <begin position="1143"/>
        <end position="1171"/>
    </location>
</feature>
<accession>W8C9N1</accession>
<evidence type="ECO:0000256" key="10">
    <source>
        <dbReference type="ARBA" id="ARBA00061391"/>
    </source>
</evidence>
<dbReference type="EMBL" id="CAJHJT010000034">
    <property type="protein sequence ID" value="CAD7002696.1"/>
    <property type="molecule type" value="Genomic_DNA"/>
</dbReference>
<dbReference type="GO" id="GO:0005654">
    <property type="term" value="C:nucleoplasm"/>
    <property type="evidence" value="ECO:0007669"/>
    <property type="project" value="UniProtKB-ARBA"/>
</dbReference>
<dbReference type="GO" id="GO:0005524">
    <property type="term" value="F:ATP binding"/>
    <property type="evidence" value="ECO:0007669"/>
    <property type="project" value="UniProtKB-KW"/>
</dbReference>
<keyword evidence="15" id="KW-1185">Reference proteome</keyword>
<feature type="compositionally biased region" description="Acidic residues" evidence="11">
    <location>
        <begin position="458"/>
        <end position="477"/>
    </location>
</feature>
<dbReference type="Pfam" id="PF08142">
    <property type="entry name" value="AARP2CN"/>
    <property type="match status" value="1"/>
</dbReference>
<comment type="catalytic activity">
    <reaction evidence="9">
        <text>GTP + H2O = GDP + phosphate + H(+)</text>
        <dbReference type="Rhea" id="RHEA:19669"/>
        <dbReference type="ChEBI" id="CHEBI:15377"/>
        <dbReference type="ChEBI" id="CHEBI:15378"/>
        <dbReference type="ChEBI" id="CHEBI:37565"/>
        <dbReference type="ChEBI" id="CHEBI:43474"/>
        <dbReference type="ChEBI" id="CHEBI:58189"/>
    </reaction>
    <physiologicalReaction direction="left-to-right" evidence="9">
        <dbReference type="Rhea" id="RHEA:19670"/>
    </physiologicalReaction>
</comment>
<keyword evidence="7" id="KW-0342">GTP-binding</keyword>
<dbReference type="SMART" id="SM00785">
    <property type="entry name" value="AARP2CN"/>
    <property type="match status" value="1"/>
</dbReference>
<dbReference type="PANTHER" id="PTHR12858">
    <property type="entry name" value="RIBOSOME BIOGENESIS PROTEIN"/>
    <property type="match status" value="1"/>
</dbReference>
<dbReference type="InterPro" id="IPR007034">
    <property type="entry name" value="BMS1_TSR1_C"/>
</dbReference>
<evidence type="ECO:0000256" key="3">
    <source>
        <dbReference type="ARBA" id="ARBA00022553"/>
    </source>
</evidence>
<dbReference type="OrthoDB" id="10260897at2759"/>
<dbReference type="InterPro" id="IPR012948">
    <property type="entry name" value="AARP2CN"/>
</dbReference>
<name>W8C9N1_CERCA</name>
<dbReference type="InterPro" id="IPR006073">
    <property type="entry name" value="GTP-bd"/>
</dbReference>
<feature type="compositionally biased region" description="Basic and acidic residues" evidence="11">
    <location>
        <begin position="682"/>
        <end position="697"/>
    </location>
</feature>
<reference evidence="14" key="1">
    <citation type="submission" date="2013-07" db="EMBL/GenBank/DDBJ databases">
        <authorList>
            <person name="Geib S."/>
        </authorList>
    </citation>
    <scope>NUCLEOTIDE SEQUENCE</scope>
</reference>
<dbReference type="InterPro" id="IPR039761">
    <property type="entry name" value="Bms1/Tsr1"/>
</dbReference>
<feature type="region of interest" description="Disordered" evidence="11">
    <location>
        <begin position="411"/>
        <end position="516"/>
    </location>
</feature>
<dbReference type="InterPro" id="IPR037875">
    <property type="entry name" value="Bms1_N"/>
</dbReference>
<evidence type="ECO:0000256" key="5">
    <source>
        <dbReference type="ARBA" id="ARBA00022801"/>
    </source>
</evidence>
<dbReference type="SUPFAM" id="SSF52540">
    <property type="entry name" value="P-loop containing nucleoside triphosphate hydrolases"/>
    <property type="match status" value="1"/>
</dbReference>
<evidence type="ECO:0000256" key="6">
    <source>
        <dbReference type="ARBA" id="ARBA00022840"/>
    </source>
</evidence>
<evidence type="ECO:0000256" key="2">
    <source>
        <dbReference type="ARBA" id="ARBA00022517"/>
    </source>
</evidence>
<dbReference type="GeneID" id="101462567"/>
<evidence type="ECO:0000259" key="12">
    <source>
        <dbReference type="PROSITE" id="PS51714"/>
    </source>
</evidence>
<dbReference type="EMBL" id="GAMC01006491">
    <property type="protein sequence ID" value="JAC00065.1"/>
    <property type="molecule type" value="mRNA"/>
</dbReference>
<comment type="subcellular location">
    <subcellularLocation>
        <location evidence="1">Nucleus</location>
        <location evidence="1">Nucleolus</location>
    </subcellularLocation>
</comment>
<dbReference type="FunFam" id="3.40.50.300:FF:000105">
    <property type="entry name" value="BMS1 ribosome biogenesis factor"/>
    <property type="match status" value="1"/>
</dbReference>
<dbReference type="SMART" id="SM01362">
    <property type="entry name" value="DUF663"/>
    <property type="match status" value="1"/>
</dbReference>
<keyword evidence="5" id="KW-0378">Hydrolase</keyword>
<dbReference type="PANTHER" id="PTHR12858:SF2">
    <property type="entry name" value="RIBOSOME BIOGENESIS PROTEIN BMS1 HOMOLOG"/>
    <property type="match status" value="1"/>
</dbReference>
<evidence type="ECO:0000313" key="15">
    <source>
        <dbReference type="Proteomes" id="UP000606786"/>
    </source>
</evidence>
<feature type="region of interest" description="Disordered" evidence="11">
    <location>
        <begin position="1"/>
        <end position="81"/>
    </location>
</feature>
<evidence type="ECO:0000256" key="11">
    <source>
        <dbReference type="SAM" id="MobiDB-lite"/>
    </source>
</evidence>
<evidence type="ECO:0000256" key="8">
    <source>
        <dbReference type="ARBA" id="ARBA00023242"/>
    </source>
</evidence>
<dbReference type="GO" id="GO:0032040">
    <property type="term" value="C:small-subunit processome"/>
    <property type="evidence" value="ECO:0007669"/>
    <property type="project" value="UniProtKB-ARBA"/>
</dbReference>
<feature type="region of interest" description="Disordered" evidence="11">
    <location>
        <begin position="656"/>
        <end position="697"/>
    </location>
</feature>
<gene>
    <name evidence="14" type="primary">BMS1</name>
    <name evidence="13" type="ORF">CCAP1982_LOCUS11173</name>
</gene>
<feature type="compositionally biased region" description="Basic and acidic residues" evidence="11">
    <location>
        <begin position="479"/>
        <end position="498"/>
    </location>
</feature>
<comment type="similarity">
    <text evidence="10">Belongs to the TRAFAC class translation factor GTPase superfamily. Bms1-like GTPase family. BMS1 subfamily.</text>
</comment>
<evidence type="ECO:0000313" key="14">
    <source>
        <dbReference type="EMBL" id="JAC00065.1"/>
    </source>
</evidence>
<dbReference type="InterPro" id="IPR030387">
    <property type="entry name" value="G_Bms1/Tsr1_dom"/>
</dbReference>
<dbReference type="PROSITE" id="PS51714">
    <property type="entry name" value="G_BMS1"/>
    <property type="match status" value="1"/>
</dbReference>
<organism evidence="14">
    <name type="scientific">Ceratitis capitata</name>
    <name type="common">Mediterranean fruit fly</name>
    <name type="synonym">Tephritis capitata</name>
    <dbReference type="NCBI Taxonomy" id="7213"/>
    <lineage>
        <taxon>Eukaryota</taxon>
        <taxon>Metazoa</taxon>
        <taxon>Ecdysozoa</taxon>
        <taxon>Arthropoda</taxon>
        <taxon>Hexapoda</taxon>
        <taxon>Insecta</taxon>
        <taxon>Pterygota</taxon>
        <taxon>Neoptera</taxon>
        <taxon>Endopterygota</taxon>
        <taxon>Diptera</taxon>
        <taxon>Brachycera</taxon>
        <taxon>Muscomorpha</taxon>
        <taxon>Tephritoidea</taxon>
        <taxon>Tephritidae</taxon>
        <taxon>Ceratitis</taxon>
        <taxon>Ceratitis</taxon>
    </lineage>
</organism>
<dbReference type="GO" id="GO:0003924">
    <property type="term" value="F:GTPase activity"/>
    <property type="evidence" value="ECO:0007669"/>
    <property type="project" value="TreeGrafter"/>
</dbReference>
<keyword evidence="3" id="KW-0597">Phosphoprotein</keyword>
<dbReference type="GO" id="GO:0000479">
    <property type="term" value="P:endonucleolytic cleavage of tricistronic rRNA transcript (SSU-rRNA, 5.8S rRNA, LSU-rRNA)"/>
    <property type="evidence" value="ECO:0007669"/>
    <property type="project" value="TreeGrafter"/>
</dbReference>
<dbReference type="InterPro" id="IPR027417">
    <property type="entry name" value="P-loop_NTPase"/>
</dbReference>
<dbReference type="Proteomes" id="UP000606786">
    <property type="component" value="Unassembled WGS sequence"/>
</dbReference>